<gene>
    <name evidence="2" type="ORF">GCM10010468_06170</name>
</gene>
<evidence type="ECO:0000313" key="3">
    <source>
        <dbReference type="Proteomes" id="UP001501237"/>
    </source>
</evidence>
<dbReference type="EMBL" id="BAAAUV010000002">
    <property type="protein sequence ID" value="GAA3195853.1"/>
    <property type="molecule type" value="Genomic_DNA"/>
</dbReference>
<dbReference type="RefSeq" id="WP_344821872.1">
    <property type="nucleotide sequence ID" value="NZ_BAAAUV010000002.1"/>
</dbReference>
<name>A0ABP6PYX9_9ACTN</name>
<dbReference type="SUPFAM" id="SSF50998">
    <property type="entry name" value="Quinoprotein alcohol dehydrogenase-like"/>
    <property type="match status" value="1"/>
</dbReference>
<keyword evidence="1" id="KW-0732">Signal</keyword>
<protein>
    <recommendedName>
        <fullName evidence="4">Pyrroloquinoline-quinone binding quinoprotein</fullName>
    </recommendedName>
</protein>
<dbReference type="InterPro" id="IPR011047">
    <property type="entry name" value="Quinoprotein_ADH-like_sf"/>
</dbReference>
<reference evidence="3" key="1">
    <citation type="journal article" date="2019" name="Int. J. Syst. Evol. Microbiol.">
        <title>The Global Catalogue of Microorganisms (GCM) 10K type strain sequencing project: providing services to taxonomists for standard genome sequencing and annotation.</title>
        <authorList>
            <consortium name="The Broad Institute Genomics Platform"/>
            <consortium name="The Broad Institute Genome Sequencing Center for Infectious Disease"/>
            <person name="Wu L."/>
            <person name="Ma J."/>
        </authorList>
    </citation>
    <scope>NUCLEOTIDE SEQUENCE [LARGE SCALE GENOMIC DNA]</scope>
    <source>
        <strain evidence="3">JCM 9377</strain>
    </source>
</reference>
<dbReference type="Gene3D" id="2.130.10.10">
    <property type="entry name" value="YVTN repeat-like/Quinoprotein amine dehydrogenase"/>
    <property type="match status" value="1"/>
</dbReference>
<dbReference type="Proteomes" id="UP001501237">
    <property type="component" value="Unassembled WGS sequence"/>
</dbReference>
<evidence type="ECO:0008006" key="4">
    <source>
        <dbReference type="Google" id="ProtNLM"/>
    </source>
</evidence>
<dbReference type="InterPro" id="IPR015943">
    <property type="entry name" value="WD40/YVTN_repeat-like_dom_sf"/>
</dbReference>
<evidence type="ECO:0000256" key="1">
    <source>
        <dbReference type="SAM" id="SignalP"/>
    </source>
</evidence>
<keyword evidence="3" id="KW-1185">Reference proteome</keyword>
<sequence>MPPRAVAALTTIALVMPLPAGCSFPPREERPAAGHPRLPGLSRTPAWTIEAAQFGDPGGGGNVAADGLFTVGTAFALAYTATRDFNEIVLLRAATGKVLRRLPVPRGTEVRADRAGRRPVLVAESPRDTVTLDRWILDEEGEVRHTATPLSPPTAYAGGYLFSGAKLDPARRRLADTTTVADESGDTVTEIDRPSSGPGTFDVFGDLAVIDRVRVLDLKRDGRRLTTIRSREGASAASVHGLYAGKLLVSWRIGDRGRSLLTLNDARTGRTAWTRELAGFTALTAREVAYEPTEHRLIVTDRAARLHLALDMETGRTVWKHSGPALFGLALPDVYYLATAAWEPFLPHRAGGRPPYVSVTVPKGAHVRELTAAPAARSSDGYALVRRGGSLYGFPLT</sequence>
<feature type="signal peptide" evidence="1">
    <location>
        <begin position="1"/>
        <end position="20"/>
    </location>
</feature>
<accession>A0ABP6PYX9</accession>
<comment type="caution">
    <text evidence="2">The sequence shown here is derived from an EMBL/GenBank/DDBJ whole genome shotgun (WGS) entry which is preliminary data.</text>
</comment>
<feature type="chain" id="PRO_5046220272" description="Pyrroloquinoline-quinone binding quinoprotein" evidence="1">
    <location>
        <begin position="21"/>
        <end position="397"/>
    </location>
</feature>
<organism evidence="2 3">
    <name type="scientific">Actinocorallia longicatena</name>
    <dbReference type="NCBI Taxonomy" id="111803"/>
    <lineage>
        <taxon>Bacteria</taxon>
        <taxon>Bacillati</taxon>
        <taxon>Actinomycetota</taxon>
        <taxon>Actinomycetes</taxon>
        <taxon>Streptosporangiales</taxon>
        <taxon>Thermomonosporaceae</taxon>
        <taxon>Actinocorallia</taxon>
    </lineage>
</organism>
<evidence type="ECO:0000313" key="2">
    <source>
        <dbReference type="EMBL" id="GAA3195853.1"/>
    </source>
</evidence>
<proteinExistence type="predicted"/>